<evidence type="ECO:0000313" key="1">
    <source>
        <dbReference type="EMBL" id="CAF1166220.1"/>
    </source>
</evidence>
<protein>
    <submittedName>
        <fullName evidence="1">Uncharacterized protein</fullName>
    </submittedName>
</protein>
<reference evidence="1" key="1">
    <citation type="submission" date="2021-02" db="EMBL/GenBank/DDBJ databases">
        <authorList>
            <person name="Nowell W R."/>
        </authorList>
    </citation>
    <scope>NUCLEOTIDE SEQUENCE</scope>
</reference>
<dbReference type="Proteomes" id="UP000663832">
    <property type="component" value="Unassembled WGS sequence"/>
</dbReference>
<proteinExistence type="predicted"/>
<name>A0A814U2G9_9BILA</name>
<gene>
    <name evidence="1" type="ORF">QVE165_LOCUS23851</name>
</gene>
<dbReference type="AlphaFoldDB" id="A0A814U2G9"/>
<keyword evidence="2" id="KW-1185">Reference proteome</keyword>
<comment type="caution">
    <text evidence="1">The sequence shown here is derived from an EMBL/GenBank/DDBJ whole genome shotgun (WGS) entry which is preliminary data.</text>
</comment>
<sequence>MIEAPNYSCINNSSGNVTFALSWSSHSAWNPTLNCTLQQCLIIFNNNSSCRSSSTPCFDYRTYTDDRYCAPGIVCSLLEPCNNVTYACTSKSSVCVINTCCSPRSACLPLSWTDLCKSVTNRTRYTACRSGNYDVVSTWCSDDIPNPSAIVVIPAPFTVISPARSEPEFARLDIYGIFQVHVEAKFPPLHPFTIYIFNDGILTDMGISNQRNKTDWIFPSNSILFIHIRGRINTTLPISICNSNSSNCTKPFNQTKGSLTVANTLLGKIMLYDGITFIAVKTGAFMTADTWCGGQVPVIDFCDRGQICNLIISPGVKMTVSNMSLSIFQMLQVDGSIDWITQ</sequence>
<evidence type="ECO:0000313" key="2">
    <source>
        <dbReference type="Proteomes" id="UP000663832"/>
    </source>
</evidence>
<accession>A0A814U2G9</accession>
<organism evidence="1 2">
    <name type="scientific">Adineta steineri</name>
    <dbReference type="NCBI Taxonomy" id="433720"/>
    <lineage>
        <taxon>Eukaryota</taxon>
        <taxon>Metazoa</taxon>
        <taxon>Spiralia</taxon>
        <taxon>Gnathifera</taxon>
        <taxon>Rotifera</taxon>
        <taxon>Eurotatoria</taxon>
        <taxon>Bdelloidea</taxon>
        <taxon>Adinetida</taxon>
        <taxon>Adinetidae</taxon>
        <taxon>Adineta</taxon>
    </lineage>
</organism>
<dbReference type="EMBL" id="CAJNOM010000164">
    <property type="protein sequence ID" value="CAF1166220.1"/>
    <property type="molecule type" value="Genomic_DNA"/>
</dbReference>
<dbReference type="OrthoDB" id="10081801at2759"/>